<organism evidence="2 3">
    <name type="scientific">Ranatra chinensis</name>
    <dbReference type="NCBI Taxonomy" id="642074"/>
    <lineage>
        <taxon>Eukaryota</taxon>
        <taxon>Metazoa</taxon>
        <taxon>Ecdysozoa</taxon>
        <taxon>Arthropoda</taxon>
        <taxon>Hexapoda</taxon>
        <taxon>Insecta</taxon>
        <taxon>Pterygota</taxon>
        <taxon>Neoptera</taxon>
        <taxon>Paraneoptera</taxon>
        <taxon>Hemiptera</taxon>
        <taxon>Heteroptera</taxon>
        <taxon>Panheteroptera</taxon>
        <taxon>Nepomorpha</taxon>
        <taxon>Nepidae</taxon>
        <taxon>Ranatrinae</taxon>
        <taxon>Ranatra</taxon>
    </lineage>
</organism>
<evidence type="ECO:0000313" key="3">
    <source>
        <dbReference type="Proteomes" id="UP001558652"/>
    </source>
</evidence>
<feature type="compositionally biased region" description="Basic and acidic residues" evidence="1">
    <location>
        <begin position="1"/>
        <end position="10"/>
    </location>
</feature>
<feature type="compositionally biased region" description="Basic and acidic residues" evidence="1">
    <location>
        <begin position="21"/>
        <end position="53"/>
    </location>
</feature>
<feature type="region of interest" description="Disordered" evidence="1">
    <location>
        <begin position="1"/>
        <end position="60"/>
    </location>
</feature>
<sequence>MKTDHGEDTGPPRSEGVNGDETEKKERIQRPGDRKRASEDMDGKLEDKEEVVTREGSVVTSEYQRAAAGRSILGGATIDILWPDKHSAIKACMGILLTHPPTPFPVPSAHSFSLFIKLKEISGGKRFSRKEDEVKEAVEKWLSEVGEGTKKLVPRLNRSVEVEK</sequence>
<keyword evidence="3" id="KW-1185">Reference proteome</keyword>
<name>A0ABD0Y8T0_9HEMI</name>
<dbReference type="AlphaFoldDB" id="A0ABD0Y8T0"/>
<comment type="caution">
    <text evidence="2">The sequence shown here is derived from an EMBL/GenBank/DDBJ whole genome shotgun (WGS) entry which is preliminary data.</text>
</comment>
<accession>A0ABD0Y8T0</accession>
<evidence type="ECO:0000256" key="1">
    <source>
        <dbReference type="SAM" id="MobiDB-lite"/>
    </source>
</evidence>
<gene>
    <name evidence="2" type="ORF">AAG570_001518</name>
</gene>
<dbReference type="Proteomes" id="UP001558652">
    <property type="component" value="Unassembled WGS sequence"/>
</dbReference>
<evidence type="ECO:0000313" key="2">
    <source>
        <dbReference type="EMBL" id="KAL1123745.1"/>
    </source>
</evidence>
<protein>
    <submittedName>
        <fullName evidence="2">Uncharacterized protein</fullName>
    </submittedName>
</protein>
<reference evidence="2 3" key="1">
    <citation type="submission" date="2024-07" db="EMBL/GenBank/DDBJ databases">
        <title>Chromosome-level genome assembly of the water stick insect Ranatra chinensis (Heteroptera: Nepidae).</title>
        <authorList>
            <person name="Liu X."/>
        </authorList>
    </citation>
    <scope>NUCLEOTIDE SEQUENCE [LARGE SCALE GENOMIC DNA]</scope>
    <source>
        <strain evidence="2">Cailab_2021Rc</strain>
        <tissue evidence="2">Muscle</tissue>
    </source>
</reference>
<dbReference type="EMBL" id="JBFDAA010000011">
    <property type="protein sequence ID" value="KAL1123745.1"/>
    <property type="molecule type" value="Genomic_DNA"/>
</dbReference>
<proteinExistence type="predicted"/>